<dbReference type="Pfam" id="PF01494">
    <property type="entry name" value="FAD_binding_3"/>
    <property type="match status" value="2"/>
</dbReference>
<dbReference type="Proteomes" id="UP001370490">
    <property type="component" value="Unassembled WGS sequence"/>
</dbReference>
<dbReference type="Gene3D" id="3.50.50.60">
    <property type="entry name" value="FAD/NAD(P)-binding domain"/>
    <property type="match status" value="1"/>
</dbReference>
<dbReference type="EMBL" id="JBAMMX010000002">
    <property type="protein sequence ID" value="KAK6946449.1"/>
    <property type="molecule type" value="Genomic_DNA"/>
</dbReference>
<dbReference type="PANTHER" id="PTHR45934">
    <property type="entry name" value="FAD/NAD(P)-BINDING OXIDOREDUCTASE FAMILY PROTEIN"/>
    <property type="match status" value="1"/>
</dbReference>
<keyword evidence="6" id="KW-1185">Reference proteome</keyword>
<feature type="domain" description="FAD-binding" evidence="4">
    <location>
        <begin position="100"/>
        <end position="303"/>
    </location>
</feature>
<dbReference type="GO" id="GO:0071949">
    <property type="term" value="F:FAD binding"/>
    <property type="evidence" value="ECO:0007669"/>
    <property type="project" value="InterPro"/>
</dbReference>
<evidence type="ECO:0000256" key="3">
    <source>
        <dbReference type="ARBA" id="ARBA00024018"/>
    </source>
</evidence>
<comment type="similarity">
    <text evidence="3">Belongs to the 3-hydroxybenzoate 6-hydroxylase family.</text>
</comment>
<dbReference type="AlphaFoldDB" id="A0AAN8W5C6"/>
<evidence type="ECO:0000259" key="4">
    <source>
        <dbReference type="Pfam" id="PF01494"/>
    </source>
</evidence>
<protein>
    <submittedName>
        <fullName evidence="5">FAD-binding domain</fullName>
    </submittedName>
</protein>
<evidence type="ECO:0000313" key="6">
    <source>
        <dbReference type="Proteomes" id="UP001370490"/>
    </source>
</evidence>
<name>A0AAN8W5C6_9MAGN</name>
<organism evidence="5 6">
    <name type="scientific">Dillenia turbinata</name>
    <dbReference type="NCBI Taxonomy" id="194707"/>
    <lineage>
        <taxon>Eukaryota</taxon>
        <taxon>Viridiplantae</taxon>
        <taxon>Streptophyta</taxon>
        <taxon>Embryophyta</taxon>
        <taxon>Tracheophyta</taxon>
        <taxon>Spermatophyta</taxon>
        <taxon>Magnoliopsida</taxon>
        <taxon>eudicotyledons</taxon>
        <taxon>Gunneridae</taxon>
        <taxon>Pentapetalae</taxon>
        <taxon>Dilleniales</taxon>
        <taxon>Dilleniaceae</taxon>
        <taxon>Dillenia</taxon>
    </lineage>
</organism>
<evidence type="ECO:0000256" key="1">
    <source>
        <dbReference type="ARBA" id="ARBA00023002"/>
    </source>
</evidence>
<keyword evidence="1" id="KW-0560">Oxidoreductase</keyword>
<reference evidence="5 6" key="1">
    <citation type="submission" date="2023-12" db="EMBL/GenBank/DDBJ databases">
        <title>A high-quality genome assembly for Dillenia turbinata (Dilleniales).</title>
        <authorList>
            <person name="Chanderbali A."/>
        </authorList>
    </citation>
    <scope>NUCLEOTIDE SEQUENCE [LARGE SCALE GENOMIC DNA]</scope>
    <source>
        <strain evidence="5">LSX21</strain>
        <tissue evidence="5">Leaf</tissue>
    </source>
</reference>
<dbReference type="PANTHER" id="PTHR45934:SF20">
    <property type="entry name" value="MONOOXYGENASE 2-RELATED"/>
    <property type="match status" value="1"/>
</dbReference>
<sequence length="387" mass="42998">MEVVEDIVIVGAGIAGLATAVALHRMGYKGLVLESSPSLRVTGFAFLTWTNAWKALDAIGIGDSLRAQHDKLITGEHELRCTRRRELLEALAGELPSNSIRFSSKIVSIEESGYLKRLHFADGSTLKTKVLIGCDGVNSVVAKWLGLSKPVSTGRYAVRGLASFKERHGFESKFFQLFGEGTRSGFVPCDERTVYWFFTWTPSPQEKEIEENPAKTKEFVLSKLGHAPENIKNVVENTELDGMTWAPLRFRPPWELLWGNISKDNVCVAGDAFHPMTPDIAQGACSALEDAVVLARCLAEAFSHKSSGKGEKEEEEFFMRIKIALKKFANERKWRGFELISTAYMIGSIQQSNGKIMTWLRDKMLAPFLAGLLLKRADFDCGKLSIS</sequence>
<dbReference type="InterPro" id="IPR002938">
    <property type="entry name" value="FAD-bd"/>
</dbReference>
<comment type="caution">
    <text evidence="5">The sequence shown here is derived from an EMBL/GenBank/DDBJ whole genome shotgun (WGS) entry which is preliminary data.</text>
</comment>
<dbReference type="InterPro" id="IPR036188">
    <property type="entry name" value="FAD/NAD-bd_sf"/>
</dbReference>
<keyword evidence="2" id="KW-0503">Monooxygenase</keyword>
<evidence type="ECO:0000313" key="5">
    <source>
        <dbReference type="EMBL" id="KAK6946449.1"/>
    </source>
</evidence>
<feature type="domain" description="FAD-binding" evidence="4">
    <location>
        <begin position="6"/>
        <end position="90"/>
    </location>
</feature>
<proteinExistence type="inferred from homology"/>
<dbReference type="GO" id="GO:0004497">
    <property type="term" value="F:monooxygenase activity"/>
    <property type="evidence" value="ECO:0007669"/>
    <property type="project" value="UniProtKB-KW"/>
</dbReference>
<evidence type="ECO:0000256" key="2">
    <source>
        <dbReference type="ARBA" id="ARBA00023033"/>
    </source>
</evidence>
<dbReference type="PRINTS" id="PR00420">
    <property type="entry name" value="RNGMNOXGNASE"/>
</dbReference>
<gene>
    <name evidence="5" type="ORF">RJ641_013993</name>
</gene>
<accession>A0AAN8W5C6</accession>
<dbReference type="SUPFAM" id="SSF51905">
    <property type="entry name" value="FAD/NAD(P)-binding domain"/>
    <property type="match status" value="1"/>
</dbReference>
<dbReference type="InterPro" id="IPR044560">
    <property type="entry name" value="MOase"/>
</dbReference>